<evidence type="ECO:0000313" key="2">
    <source>
        <dbReference type="EMBL" id="OAD00703.1"/>
    </source>
</evidence>
<feature type="region of interest" description="Disordered" evidence="1">
    <location>
        <begin position="338"/>
        <end position="384"/>
    </location>
</feature>
<feature type="region of interest" description="Disordered" evidence="1">
    <location>
        <begin position="264"/>
        <end position="289"/>
    </location>
</feature>
<evidence type="ECO:0000313" key="3">
    <source>
        <dbReference type="Proteomes" id="UP000077051"/>
    </source>
</evidence>
<accession>A0A168J3K6</accession>
<dbReference type="STRING" id="747725.A0A168J3K6"/>
<dbReference type="OrthoDB" id="2282339at2759"/>
<evidence type="ECO:0000256" key="1">
    <source>
        <dbReference type="SAM" id="MobiDB-lite"/>
    </source>
</evidence>
<protein>
    <submittedName>
        <fullName evidence="2">Uncharacterized protein</fullName>
    </submittedName>
</protein>
<dbReference type="AlphaFoldDB" id="A0A168J3K6"/>
<comment type="caution">
    <text evidence="2">The sequence shown here is derived from an EMBL/GenBank/DDBJ whole genome shotgun (WGS) entry which is preliminary data.</text>
</comment>
<sequence>MTIDRDTLSVMEPLYDQLLQQKFASSTDAIEFCREACQEYGFPIKHETNSNRSIYIYCAHDNPLLSDALQQQQQTPPLRKRPSSLKNAAAAAASSAAAQECKWRVVLTENELSNEWTFRKSLNPQAFEHNHLLSDNEPSVWPQQVYDRIIQLARQKNMQTDEIRDTIKLQFPDITWNDRRFSNCLVEERKRMRQKSVTDKVQRLVMASTRLCSVVAANEDWASCVEGELVKMLENYKHLSRIPNQHMVDSMVDLQIDMIHSEIDKNRRPSAKQQHQEEDLFSKKRRTSSASAALRNEGIQVMSVPSCTLYIRSQPLRSLSEPSSQNRRAFTDLIAASSGAAVPQQHHHHHHHSQQQQHHPHHHHQQQQQHRHHQQQHHHHHQQQLPFGVSTVFTMTSPVSSPSSTSSLQQRVDYNNYRNSGNNDMLQSPPIPDSTNMIMSSGYNGGNDAYTPHPPTPSSNYNGSAAAAAAAVAAATGDINFSFDPNAMTNTTPSYSQHVPASPAPLVVHRQHQQQPTTERMTGYPTSMGGYYSNSSSSMGREASPSTTSIQQRIMLQQEYEQHQRHLQQMESSSAAAVAAAAVANVHLPLIRSNNSTSSLNATMVQQQHHHHPGSNLNPNHPQNWS</sequence>
<feature type="compositionally biased region" description="Basic residues" evidence="1">
    <location>
        <begin position="345"/>
        <end position="382"/>
    </location>
</feature>
<reference evidence="2 3" key="1">
    <citation type="submission" date="2015-06" db="EMBL/GenBank/DDBJ databases">
        <title>Expansion of signal transduction pathways in fungi by whole-genome duplication.</title>
        <authorList>
            <consortium name="DOE Joint Genome Institute"/>
            <person name="Corrochano L.M."/>
            <person name="Kuo A."/>
            <person name="Marcet-Houben M."/>
            <person name="Polaino S."/>
            <person name="Salamov A."/>
            <person name="Villalobos J.M."/>
            <person name="Alvarez M.I."/>
            <person name="Avalos J."/>
            <person name="Benito E.P."/>
            <person name="Benoit I."/>
            <person name="Burger G."/>
            <person name="Camino L.P."/>
            <person name="Canovas D."/>
            <person name="Cerda-Olmedo E."/>
            <person name="Cheng J.-F."/>
            <person name="Dominguez A."/>
            <person name="Elias M."/>
            <person name="Eslava A.P."/>
            <person name="Glaser F."/>
            <person name="Grimwood J."/>
            <person name="Gutierrez G."/>
            <person name="Heitman J."/>
            <person name="Henrissat B."/>
            <person name="Iturriaga E.A."/>
            <person name="Lang B.F."/>
            <person name="Lavin J.L."/>
            <person name="Lee S."/>
            <person name="Li W."/>
            <person name="Lindquist E."/>
            <person name="Lopez-Garcia S."/>
            <person name="Luque E.M."/>
            <person name="Marcos A.T."/>
            <person name="Martin J."/>
            <person name="Mccluskey K."/>
            <person name="Medina H.R."/>
            <person name="Miralles-Duran A."/>
            <person name="Miyazaki A."/>
            <person name="Munoz-Torres E."/>
            <person name="Oguiza J.A."/>
            <person name="Ohm R."/>
            <person name="Olmedo M."/>
            <person name="Orejas M."/>
            <person name="Ortiz-Castellanos L."/>
            <person name="Pisabarro A.G."/>
            <person name="Rodriguez-Romero J."/>
            <person name="Ruiz-Herrera J."/>
            <person name="Ruiz-Vazquez R."/>
            <person name="Sanz C."/>
            <person name="Schackwitz W."/>
            <person name="Schmutz J."/>
            <person name="Shahriari M."/>
            <person name="Shelest E."/>
            <person name="Silva-Franco F."/>
            <person name="Soanes D."/>
            <person name="Syed K."/>
            <person name="Tagua V.G."/>
            <person name="Talbot N.J."/>
            <person name="Thon M."/>
            <person name="De Vries R.P."/>
            <person name="Wiebenga A."/>
            <person name="Yadav J.S."/>
            <person name="Braun E.L."/>
            <person name="Baker S."/>
            <person name="Garre V."/>
            <person name="Horwitz B."/>
            <person name="Torres-Martinez S."/>
            <person name="Idnurm A."/>
            <person name="Herrera-Estrella A."/>
            <person name="Gabaldon T."/>
            <person name="Grigoriev I.V."/>
        </authorList>
    </citation>
    <scope>NUCLEOTIDE SEQUENCE [LARGE SCALE GENOMIC DNA]</scope>
    <source>
        <strain evidence="2 3">CBS 277.49</strain>
    </source>
</reference>
<dbReference type="VEuPathDB" id="FungiDB:MUCCIDRAFT_164635"/>
<organism evidence="2 3">
    <name type="scientific">Mucor lusitanicus CBS 277.49</name>
    <dbReference type="NCBI Taxonomy" id="747725"/>
    <lineage>
        <taxon>Eukaryota</taxon>
        <taxon>Fungi</taxon>
        <taxon>Fungi incertae sedis</taxon>
        <taxon>Mucoromycota</taxon>
        <taxon>Mucoromycotina</taxon>
        <taxon>Mucoromycetes</taxon>
        <taxon>Mucorales</taxon>
        <taxon>Mucorineae</taxon>
        <taxon>Mucoraceae</taxon>
        <taxon>Mucor</taxon>
    </lineage>
</organism>
<feature type="compositionally biased region" description="Polar residues" evidence="1">
    <location>
        <begin position="615"/>
        <end position="626"/>
    </location>
</feature>
<dbReference type="EMBL" id="AMYB01000006">
    <property type="protein sequence ID" value="OAD00703.1"/>
    <property type="molecule type" value="Genomic_DNA"/>
</dbReference>
<keyword evidence="3" id="KW-1185">Reference proteome</keyword>
<name>A0A168J3K6_MUCCL</name>
<dbReference type="Proteomes" id="UP000077051">
    <property type="component" value="Unassembled WGS sequence"/>
</dbReference>
<gene>
    <name evidence="2" type="ORF">MUCCIDRAFT_164635</name>
</gene>
<proteinExistence type="predicted"/>
<feature type="region of interest" description="Disordered" evidence="1">
    <location>
        <begin position="603"/>
        <end position="626"/>
    </location>
</feature>